<keyword evidence="1" id="KW-0863">Zinc-finger</keyword>
<dbReference type="Proteomes" id="UP000198211">
    <property type="component" value="Unassembled WGS sequence"/>
</dbReference>
<evidence type="ECO:0000313" key="5">
    <source>
        <dbReference type="Proteomes" id="UP000198211"/>
    </source>
</evidence>
<accession>A0A225USG2</accession>
<dbReference type="EMBL" id="NBNE01012072">
    <property type="protein sequence ID" value="OWY96115.1"/>
    <property type="molecule type" value="Genomic_DNA"/>
</dbReference>
<dbReference type="SMART" id="SM00343">
    <property type="entry name" value="ZnF_C2HC"/>
    <property type="match status" value="1"/>
</dbReference>
<gene>
    <name evidence="4" type="ORF">PHMEG_00033706</name>
</gene>
<dbReference type="OrthoDB" id="8026949at2759"/>
<name>A0A225USG2_9STRA</name>
<feature type="domain" description="CCHC-type" evidence="3">
    <location>
        <begin position="66"/>
        <end position="81"/>
    </location>
</feature>
<keyword evidence="1" id="KW-0479">Metal-binding</keyword>
<keyword evidence="1" id="KW-0862">Zinc</keyword>
<evidence type="ECO:0000313" key="4">
    <source>
        <dbReference type="EMBL" id="OWY96115.1"/>
    </source>
</evidence>
<dbReference type="PROSITE" id="PS50158">
    <property type="entry name" value="ZF_CCHC"/>
    <property type="match status" value="1"/>
</dbReference>
<comment type="caution">
    <text evidence="4">The sequence shown here is derived from an EMBL/GenBank/DDBJ whole genome shotgun (WGS) entry which is preliminary data.</text>
</comment>
<proteinExistence type="predicted"/>
<dbReference type="SUPFAM" id="SSF57756">
    <property type="entry name" value="Retrovirus zinc finger-like domains"/>
    <property type="match status" value="1"/>
</dbReference>
<protein>
    <recommendedName>
        <fullName evidence="3">CCHC-type domain-containing protein</fullName>
    </recommendedName>
</protein>
<dbReference type="Pfam" id="PF00098">
    <property type="entry name" value="zf-CCHC"/>
    <property type="match status" value="1"/>
</dbReference>
<feature type="compositionally biased region" description="Basic and acidic residues" evidence="2">
    <location>
        <begin position="75"/>
        <end position="93"/>
    </location>
</feature>
<evidence type="ECO:0000256" key="1">
    <source>
        <dbReference type="PROSITE-ProRule" id="PRU00047"/>
    </source>
</evidence>
<dbReference type="InterPro" id="IPR001878">
    <property type="entry name" value="Znf_CCHC"/>
</dbReference>
<organism evidence="4 5">
    <name type="scientific">Phytophthora megakarya</name>
    <dbReference type="NCBI Taxonomy" id="4795"/>
    <lineage>
        <taxon>Eukaryota</taxon>
        <taxon>Sar</taxon>
        <taxon>Stramenopiles</taxon>
        <taxon>Oomycota</taxon>
        <taxon>Peronosporomycetes</taxon>
        <taxon>Peronosporales</taxon>
        <taxon>Peronosporaceae</taxon>
        <taxon>Phytophthora</taxon>
    </lineage>
</organism>
<keyword evidence="5" id="KW-1185">Reference proteome</keyword>
<feature type="compositionally biased region" description="Basic and acidic residues" evidence="2">
    <location>
        <begin position="1"/>
        <end position="23"/>
    </location>
</feature>
<reference evidence="5" key="1">
    <citation type="submission" date="2017-03" db="EMBL/GenBank/DDBJ databases">
        <title>Phytopthora megakarya and P. palmivora, two closely related causual agents of cacao black pod achieved similar genome size and gene model numbers by different mechanisms.</title>
        <authorList>
            <person name="Ali S."/>
            <person name="Shao J."/>
            <person name="Larry D.J."/>
            <person name="Kronmiller B."/>
            <person name="Shen D."/>
            <person name="Strem M.D."/>
            <person name="Melnick R.L."/>
            <person name="Guiltinan M.J."/>
            <person name="Tyler B.M."/>
            <person name="Meinhardt L.W."/>
            <person name="Bailey B.A."/>
        </authorList>
    </citation>
    <scope>NUCLEOTIDE SEQUENCE [LARGE SCALE GENOMIC DNA]</scope>
    <source>
        <strain evidence="5">zdho120</strain>
    </source>
</reference>
<dbReference type="GO" id="GO:0003676">
    <property type="term" value="F:nucleic acid binding"/>
    <property type="evidence" value="ECO:0007669"/>
    <property type="project" value="InterPro"/>
</dbReference>
<evidence type="ECO:0000259" key="3">
    <source>
        <dbReference type="PROSITE" id="PS50158"/>
    </source>
</evidence>
<dbReference type="InterPro" id="IPR036875">
    <property type="entry name" value="Znf_CCHC_sf"/>
</dbReference>
<sequence length="145" mass="15609">MASRNRLDQSRSKMHTHKDESPKHSGGGSGGPANSARHGDKKATSGGGYSQRKGGLNRGDLNRGACFNCHQVGHKRSDCPDARKDGDDHDKKPTGPNRKSPVVQMHVNVASIVGTDGSAKVKLPVWQDALMNPSRNEQSKFRASK</sequence>
<dbReference type="GO" id="GO:0008270">
    <property type="term" value="F:zinc ion binding"/>
    <property type="evidence" value="ECO:0007669"/>
    <property type="project" value="UniProtKB-KW"/>
</dbReference>
<dbReference type="AlphaFoldDB" id="A0A225USG2"/>
<feature type="region of interest" description="Disordered" evidence="2">
    <location>
        <begin position="1"/>
        <end position="102"/>
    </location>
</feature>
<evidence type="ECO:0000256" key="2">
    <source>
        <dbReference type="SAM" id="MobiDB-lite"/>
    </source>
</evidence>
<dbReference type="Gene3D" id="4.10.60.10">
    <property type="entry name" value="Zinc finger, CCHC-type"/>
    <property type="match status" value="1"/>
</dbReference>